<dbReference type="Proteomes" id="UP000829685">
    <property type="component" value="Unassembled WGS sequence"/>
</dbReference>
<keyword evidence="2" id="KW-1185">Reference proteome</keyword>
<accession>A0A9P9WCK8</accession>
<protein>
    <submittedName>
        <fullName evidence="1">Uncharacterized protein</fullName>
    </submittedName>
</protein>
<gene>
    <name evidence="1" type="ORF">JX265_011306</name>
</gene>
<evidence type="ECO:0000313" key="2">
    <source>
        <dbReference type="Proteomes" id="UP000829685"/>
    </source>
</evidence>
<proteinExistence type="predicted"/>
<comment type="caution">
    <text evidence="1">The sequence shown here is derived from an EMBL/GenBank/DDBJ whole genome shotgun (WGS) entry which is preliminary data.</text>
</comment>
<dbReference type="AlphaFoldDB" id="A0A9P9WCK8"/>
<evidence type="ECO:0000313" key="1">
    <source>
        <dbReference type="EMBL" id="KAI1857105.1"/>
    </source>
</evidence>
<sequence length="215" mass="24107">MASNEEILPGPGTAPILRLTLECPTKISRDSEEKYLKFNVTYEGTSDTNAEDAPPITFHKYGVMGEEKLSLYQLRNGEWTECLTEQDEYGGCSGFALLDAPPLLVKVGEDEQFLSLGRGESVVVHQRTIPKKFPEDAKPGDRFRVGLRGAHVEWWNWGGRQSHANTEVYLPCWRVGRVVNPPTPDYDSILCPETKNDGRLKMVLHVSDPVEFTLA</sequence>
<name>A0A9P9WCK8_9PEZI</name>
<reference evidence="1" key="1">
    <citation type="submission" date="2021-03" db="EMBL/GenBank/DDBJ databases">
        <title>Revisited historic fungal species revealed as producer of novel bioactive compounds through whole genome sequencing and comparative genomics.</title>
        <authorList>
            <person name="Vignolle G.A."/>
            <person name="Hochenegger N."/>
            <person name="Mach R.L."/>
            <person name="Mach-Aigner A.R."/>
            <person name="Javad Rahimi M."/>
            <person name="Salim K.A."/>
            <person name="Chan C.M."/>
            <person name="Lim L.B.L."/>
            <person name="Cai F."/>
            <person name="Druzhinina I.S."/>
            <person name="U'Ren J.M."/>
            <person name="Derntl C."/>
        </authorList>
    </citation>
    <scope>NUCLEOTIDE SEQUENCE</scope>
    <source>
        <strain evidence="1">TUCIM 5799</strain>
    </source>
</reference>
<dbReference type="EMBL" id="JAFIMR010000041">
    <property type="protein sequence ID" value="KAI1857105.1"/>
    <property type="molecule type" value="Genomic_DNA"/>
</dbReference>
<organism evidence="1 2">
    <name type="scientific">Neoarthrinium moseri</name>
    <dbReference type="NCBI Taxonomy" id="1658444"/>
    <lineage>
        <taxon>Eukaryota</taxon>
        <taxon>Fungi</taxon>
        <taxon>Dikarya</taxon>
        <taxon>Ascomycota</taxon>
        <taxon>Pezizomycotina</taxon>
        <taxon>Sordariomycetes</taxon>
        <taxon>Xylariomycetidae</taxon>
        <taxon>Amphisphaeriales</taxon>
        <taxon>Apiosporaceae</taxon>
        <taxon>Neoarthrinium</taxon>
    </lineage>
</organism>